<accession>A0ABX0UZE3</accession>
<sequence>MTQSPPVIESAVPGIDPGFVRMYAEIPSERFPVPAIDLVKIDPQFFRREIAYDTPEEPGTIVVDPGNHFLFLVRPEGRAIRYGVGVGRDGFDWNGRATIRRKSEWPVWTPPAEMIKRQPELEKYRKGMPPGLDNPLGARALYLYQGDRDTLYRIHGTNDPSSIGLSLSSGCIRLLNQDIIDLHSRVPLGTKVVVLQADMPADLAAL</sequence>
<evidence type="ECO:0000256" key="9">
    <source>
        <dbReference type="PROSITE-ProRule" id="PRU01373"/>
    </source>
</evidence>
<evidence type="ECO:0000256" key="6">
    <source>
        <dbReference type="ARBA" id="ARBA00022960"/>
    </source>
</evidence>
<evidence type="ECO:0000313" key="12">
    <source>
        <dbReference type="Proteomes" id="UP001429580"/>
    </source>
</evidence>
<reference evidence="11 12" key="1">
    <citation type="submission" date="2020-03" db="EMBL/GenBank/DDBJ databases">
        <title>Genomic Encyclopedia of Type Strains, Phase IV (KMG-IV): sequencing the most valuable type-strain genomes for metagenomic binning, comparative biology and taxonomic classification.</title>
        <authorList>
            <person name="Goeker M."/>
        </authorList>
    </citation>
    <scope>NUCLEOTIDE SEQUENCE [LARGE SCALE GENOMIC DNA]</scope>
    <source>
        <strain evidence="11 12">DSM 103870</strain>
    </source>
</reference>
<dbReference type="Gene3D" id="2.40.440.10">
    <property type="entry name" value="L,D-transpeptidase catalytic domain-like"/>
    <property type="match status" value="1"/>
</dbReference>
<dbReference type="PANTHER" id="PTHR30582:SF24">
    <property type="entry name" value="L,D-TRANSPEPTIDASE ERFK_SRFK-RELATED"/>
    <property type="match status" value="1"/>
</dbReference>
<dbReference type="InterPro" id="IPR038063">
    <property type="entry name" value="Transpep_catalytic_dom"/>
</dbReference>
<dbReference type="Proteomes" id="UP001429580">
    <property type="component" value="Unassembled WGS sequence"/>
</dbReference>
<organism evidence="11 12">
    <name type="scientific">Pseudochelatococcus lubricantis</name>
    <dbReference type="NCBI Taxonomy" id="1538102"/>
    <lineage>
        <taxon>Bacteria</taxon>
        <taxon>Pseudomonadati</taxon>
        <taxon>Pseudomonadota</taxon>
        <taxon>Alphaproteobacteria</taxon>
        <taxon>Hyphomicrobiales</taxon>
        <taxon>Chelatococcaceae</taxon>
        <taxon>Pseudochelatococcus</taxon>
    </lineage>
</organism>
<keyword evidence="8 9" id="KW-0961">Cell wall biogenesis/degradation</keyword>
<evidence type="ECO:0000259" key="10">
    <source>
        <dbReference type="PROSITE" id="PS52029"/>
    </source>
</evidence>
<feature type="domain" description="L,D-TPase catalytic" evidence="10">
    <location>
        <begin position="59"/>
        <end position="195"/>
    </location>
</feature>
<evidence type="ECO:0000256" key="1">
    <source>
        <dbReference type="ARBA" id="ARBA00004752"/>
    </source>
</evidence>
<evidence type="ECO:0000256" key="7">
    <source>
        <dbReference type="ARBA" id="ARBA00022984"/>
    </source>
</evidence>
<keyword evidence="5" id="KW-0378">Hydrolase</keyword>
<evidence type="ECO:0000256" key="8">
    <source>
        <dbReference type="ARBA" id="ARBA00023316"/>
    </source>
</evidence>
<keyword evidence="12" id="KW-1185">Reference proteome</keyword>
<keyword evidence="11" id="KW-0449">Lipoprotein</keyword>
<dbReference type="EMBL" id="JAASQI010000003">
    <property type="protein sequence ID" value="NIJ57748.1"/>
    <property type="molecule type" value="Genomic_DNA"/>
</dbReference>
<keyword evidence="7 9" id="KW-0573">Peptidoglycan synthesis</keyword>
<dbReference type="PROSITE" id="PS52029">
    <property type="entry name" value="LD_TPASE"/>
    <property type="match status" value="1"/>
</dbReference>
<comment type="caution">
    <text evidence="11">The sequence shown here is derived from an EMBL/GenBank/DDBJ whole genome shotgun (WGS) entry which is preliminary data.</text>
</comment>
<evidence type="ECO:0000256" key="5">
    <source>
        <dbReference type="ARBA" id="ARBA00022801"/>
    </source>
</evidence>
<keyword evidence="6 9" id="KW-0133">Cell shape</keyword>
<dbReference type="CDD" id="cd16913">
    <property type="entry name" value="YkuD_like"/>
    <property type="match status" value="1"/>
</dbReference>
<evidence type="ECO:0000256" key="4">
    <source>
        <dbReference type="ARBA" id="ARBA00022679"/>
    </source>
</evidence>
<dbReference type="RefSeq" id="WP_377700216.1">
    <property type="nucleotide sequence ID" value="NZ_JAASQI010000003.1"/>
</dbReference>
<comment type="similarity">
    <text evidence="2">Belongs to the YkuD family.</text>
</comment>
<dbReference type="PANTHER" id="PTHR30582">
    <property type="entry name" value="L,D-TRANSPEPTIDASE"/>
    <property type="match status" value="1"/>
</dbReference>
<evidence type="ECO:0000313" key="11">
    <source>
        <dbReference type="EMBL" id="NIJ57748.1"/>
    </source>
</evidence>
<evidence type="ECO:0000256" key="3">
    <source>
        <dbReference type="ARBA" id="ARBA00022676"/>
    </source>
</evidence>
<proteinExistence type="inferred from homology"/>
<gene>
    <name evidence="11" type="ORF">FHS82_001584</name>
</gene>
<keyword evidence="4" id="KW-0808">Transferase</keyword>
<dbReference type="InterPro" id="IPR050979">
    <property type="entry name" value="LD-transpeptidase"/>
</dbReference>
<comment type="pathway">
    <text evidence="1 9">Cell wall biogenesis; peptidoglycan biosynthesis.</text>
</comment>
<keyword evidence="3" id="KW-0328">Glycosyltransferase</keyword>
<name>A0ABX0UZE3_9HYPH</name>
<feature type="active site" description="Proton donor/acceptor" evidence="9">
    <location>
        <position position="155"/>
    </location>
</feature>
<dbReference type="InterPro" id="IPR005490">
    <property type="entry name" value="LD_TPept_cat_dom"/>
</dbReference>
<protein>
    <submittedName>
        <fullName evidence="11">Lipoprotein-anchoring transpeptidase ErfK/SrfK</fullName>
    </submittedName>
</protein>
<dbReference type="SUPFAM" id="SSF141523">
    <property type="entry name" value="L,D-transpeptidase catalytic domain-like"/>
    <property type="match status" value="1"/>
</dbReference>
<feature type="active site" description="Nucleophile" evidence="9">
    <location>
        <position position="171"/>
    </location>
</feature>
<dbReference type="Pfam" id="PF03734">
    <property type="entry name" value="YkuD"/>
    <property type="match status" value="1"/>
</dbReference>
<evidence type="ECO:0000256" key="2">
    <source>
        <dbReference type="ARBA" id="ARBA00005992"/>
    </source>
</evidence>